<evidence type="ECO:0000259" key="33">
    <source>
        <dbReference type="PROSITE" id="PS51874"/>
    </source>
</evidence>
<evidence type="ECO:0000256" key="16">
    <source>
        <dbReference type="ARBA" id="ARBA00022801"/>
    </source>
</evidence>
<sequence>MAQSRNFFGSYLYSSLPHCSVCDPNWPKYFDTDPEVVVFKIERKVKNRRPVEPTDLNPPKPKRRRILLPTGFSLTEPFCTPRQIRRCVGDFSIAGDNTTDHYGISPPMSIHQSERMISVMNNAEACGVRYVVDETELNVQLKFDPPPHMYHLRPVPRDDEFQNWIYENAHFIPLEGRCLRGLSPGWIKSEFRRVNYFPDEQWEYTIPWWPNHFRDPNFQQSVARVAEYSAHQGVSYSVQGNNNSFSTSNGVVGNSAAANVPIESSVSGQMTSAPHETGNVPYPTPPPSSSGPSETVKVKQTKEKVTKKSRPTVEHMMSSGGPINDLINNGFKYGSHYLDKYLDHKIGSSTTAESQRSKAGRNKDGAAAVQATQTLTGGNADPAFETTNLESDRVATAITIGNTAIGTQMNHSGATTYSEHEILPVPSNDAVTVSLPSSSRIFPPLNIEWPQSVTNWEVLLQTSPLSILFQTENVFVNTTRQHQYLQTGYKVTVTVNATRFNQGLLGVFALPGPAYADSLGPMYLTNPSLYFTAIHGLINLAETDTVTLDLPFCSFKPAFDWRSYQDWNIIVAPIVALSGGASAPTTLIVEVTVAPVDTVWSGLRMYDSVSKPIVAVYQSIKQPPTPTGKGVKAQHITTRGVPGNGAFSNVILGQEIGLALTGDGATPIPTTGEMTDWLEIAHVSGELTNWEWAVSYGVGDLIGMIAAGPFSAGLTTPLGFTATLFSQWTGSLNLRLFSITSQQHYGRYVVCYTPGEIRPQTMYEAMQGPYTVITIGLDRVGEFIIPYISDSPWQATTSFTGFVTVWVYNPLVAPVGTAQTTQIAVFLSAGLDFDLRLPISPLPLFQSNETPADTNTEATSVAPGPIIDQMTDVTPMPRRPAVSDTNLAFFMSMYRTVIPTMLLAQDKVNVVPLTPDFTSSQPSPPKDGVFPLVHMIMAAFGFVRGDLRVRTFMESTNYGTGIECRICFIPPGASTPVTKQGMMSYPCVDVVLTSQDRAPTFTIPFSSPYPYVSINIPPKATSQPSGSAFSVKTLNNDPILSFGNIGIYLSSSVNLTMDLAYSNFRGFCPRSPPIGFPSPSGAMAMKIEPVNLKDPTLYLKDQHICRGGSYVGFDGEKFKTGKCTFPRKDHTEVSDHVWTHITHMSQFAIPKTNPDTFFQTLIGDDVIEPMPELENDIKPQGLSDSEESDEEEPETLWTKITNKLPSLGPSSKSIDKLSHSLVKGAQEVGKASHSMDQLRKTIAEITQNVHPLFSILTKFLAVVAAWLKHSFTEAVGLFGILFAPELVGMVLGQDNWKLAFAKVFGLRASDFEELKEALEPAPHAPLTNVNQCLQLIRYAMDLPSKLIGCLTWCVEKLCGRASPAEVFYEAVQRVRGARKAAVTSRDPESIKQYLGQASALHAKLLKECCNLPGYIGFALNSINHAEKLHEAYVRGDKPALRIEPIVVMIHGDPGCGKSFITTALANHLCEIHDKDPNENVFTKSASNKFYDGYKGQLVHIIDDLGQDPDGEDFDEFCNIVSTTQYQPALASIGEKGIPYSSTYILIPTNFSEPNEKAARCLNAVRRRIHIKVHMKVNRAYSTKTTLGGKTWDRINIGLATKANNNTNIPPYALASCPLFDGYAAQWIDDTNTEMGYWDLLTKIVDTFNKRNDVLQGANNLFKRPYKVSKMPSVSTKVYKADHQGKTEFTLEDPDSPAKMKRLIRKEFERTVGEDETFPCFICESEDVCVHSVNRGDWKCPVCYGVEECECEIPNYTKTVEPFNSNRELLKEKIKAPEQPEETWLGIVRKVLTFLCNFLISFAATGLIATGLSKVVGKDTVLNAHKKYVYPYLPKKLQEINEPYYPEPIPPPIVPEDMQWTPPAPDEQSAYGHIPARRTTHQLKKREAEHQGAKNPEQSGVIGVVKKNLTALDAGTTGIWISGKLLLMNWHVFADERDKYDGIRFDNKINQFDSYFRDADLVIIHFPKVNNRRDLTRYLPKDPLDLYPSDQVVGLCATPVMLVSHQSPEYCTCTASETLGRPVIKTRACSFPGMCGSALVKLGKARDQIIGLHTAGVAGLTAMAEILTASRINWMIGKLCLNVLPQGVVVDVKPAEKPVYIVRKTTLSPSPAFGAFPLKKEPAVLSKYDPRLAVEVDNLEEKLMSKFCNDVQEWPEMRLAFEMWKNQAVIPKCKPLTLHEALNGIPGLEPLDMKQSVGYPFNTMGMTRDHFLWKDEDGVIHPKEALLRELENFWINLKDEKFSTFLKDELRPVVKVMSGNTRLVENGPLLPLIMFRKLFGRFYAEVHSRHDLLLGIAVGCDPDLDWTEYGQGFSRYQLVHDVDYKNFDGSIPKCLFTLLAENWHVFSTDPDAQKLLEWASQTKRVMGDKEYEVSGSMPSGMSGTSIWNSICNNVLLLSAFINSPVEVKEFNILTYGDDALYATKPNVPIQHVQSFLASIGFTITPANKGEEFVDGGITEAVFLKRAFKPHPFFPSMYIPAIELDTVEQSVMWERDGNLQETIDSLAQLTWQHGKDYYDWWATQIKLAVVKCGHPPPKFPLWGELHCNWQKKVIGGFRTGQTF</sequence>
<evidence type="ECO:0000256" key="8">
    <source>
        <dbReference type="ARBA" id="ARBA00022553"/>
    </source>
</evidence>
<keyword evidence="15" id="KW-0547">Nucleotide-binding</keyword>
<dbReference type="GO" id="GO:0003968">
    <property type="term" value="F:RNA-directed RNA polymerase activity"/>
    <property type="evidence" value="ECO:0007669"/>
    <property type="project" value="UniProtKB-KW"/>
</dbReference>
<evidence type="ECO:0000256" key="24">
    <source>
        <dbReference type="ARBA" id="ARBA00023039"/>
    </source>
</evidence>
<name>A0A9Y1D5Y5_9PICO</name>
<keyword evidence="26" id="KW-0472">Membrane</keyword>
<evidence type="ECO:0000313" key="34">
    <source>
        <dbReference type="EMBL" id="UVF58819.1"/>
    </source>
</evidence>
<dbReference type="EMBL" id="ON596007">
    <property type="protein sequence ID" value="UVF58819.1"/>
    <property type="molecule type" value="Genomic_RNA"/>
</dbReference>
<keyword evidence="20" id="KW-0067">ATP-binding</keyword>
<reference evidence="34" key="2">
    <citation type="journal article" date="2023" name="Virus Evol.">
        <title>Limited cross-species virus transmission in a spatially restricted coral reef fish community.</title>
        <authorList>
            <person name="Costa V.A."/>
            <person name="Bellwood D.R."/>
            <person name="Mifsud J.C.O."/>
            <person name="Van Brussel K."/>
            <person name="Geoghegan J.L."/>
            <person name="Holmes E.C."/>
            <person name="Harvey E."/>
        </authorList>
    </citation>
    <scope>NUCLEOTIDE SEQUENCE</scope>
    <source>
        <strain evidence="34">F72</strain>
    </source>
</reference>
<keyword evidence="28" id="KW-1160">Virus entry into host cell</keyword>
<dbReference type="Gene3D" id="2.40.10.10">
    <property type="entry name" value="Trypsin-like serine proteases"/>
    <property type="match status" value="1"/>
</dbReference>
<dbReference type="Gene3D" id="2.60.120.20">
    <property type="match status" value="3"/>
</dbReference>
<feature type="region of interest" description="Disordered" evidence="30">
    <location>
        <begin position="266"/>
        <end position="321"/>
    </location>
</feature>
<evidence type="ECO:0000256" key="15">
    <source>
        <dbReference type="ARBA" id="ARBA00022741"/>
    </source>
</evidence>
<dbReference type="Pfam" id="PF00073">
    <property type="entry name" value="Rhv"/>
    <property type="match status" value="2"/>
</dbReference>
<dbReference type="PROSITE" id="PS50507">
    <property type="entry name" value="RDRP_SSRNA_POS"/>
    <property type="match status" value="1"/>
</dbReference>
<dbReference type="InterPro" id="IPR001676">
    <property type="entry name" value="Picornavirus_capsid"/>
</dbReference>
<evidence type="ECO:0000256" key="14">
    <source>
        <dbReference type="ARBA" id="ARBA00022706"/>
    </source>
</evidence>
<keyword evidence="6" id="KW-1036">Host cytoplasmic vesicle</keyword>
<dbReference type="InterPro" id="IPR009003">
    <property type="entry name" value="Peptidase_S1_PA"/>
</dbReference>
<dbReference type="InterPro" id="IPR033703">
    <property type="entry name" value="Rhv-like"/>
</dbReference>
<dbReference type="GO" id="GO:0003724">
    <property type="term" value="F:RNA helicase activity"/>
    <property type="evidence" value="ECO:0007669"/>
    <property type="project" value="InterPro"/>
</dbReference>
<evidence type="ECO:0000259" key="31">
    <source>
        <dbReference type="PROSITE" id="PS50507"/>
    </source>
</evidence>
<feature type="domain" description="RdRp catalytic" evidence="31">
    <location>
        <begin position="2316"/>
        <end position="2430"/>
    </location>
</feature>
<evidence type="ECO:0000256" key="2">
    <source>
        <dbReference type="ARBA" id="ARBA00004328"/>
    </source>
</evidence>
<keyword evidence="21" id="KW-0946">Virion</keyword>
<accession>A0A9Y1D5Y5</accession>
<evidence type="ECO:0000256" key="26">
    <source>
        <dbReference type="ARBA" id="ARBA00023136"/>
    </source>
</evidence>
<comment type="subcellular location">
    <subcellularLocation>
        <location evidence="1">Host cytoplasmic vesicle membrane</location>
        <topology evidence="1">Peripheral membrane protein</topology>
        <orientation evidence="1">Cytoplasmic side</orientation>
    </subcellularLocation>
    <subcellularLocation>
        <location evidence="2">Virion</location>
    </subcellularLocation>
</comment>
<evidence type="ECO:0000256" key="10">
    <source>
        <dbReference type="ARBA" id="ARBA00022581"/>
    </source>
</evidence>
<evidence type="ECO:0000256" key="17">
    <source>
        <dbReference type="ARBA" id="ARBA00022804"/>
    </source>
</evidence>
<keyword evidence="29" id="KW-0407">Ion channel</keyword>
<dbReference type="CDD" id="cd00205">
    <property type="entry name" value="rhv_like"/>
    <property type="match status" value="2"/>
</dbReference>
<evidence type="ECO:0000256" key="30">
    <source>
        <dbReference type="SAM" id="MobiDB-lite"/>
    </source>
</evidence>
<dbReference type="GO" id="GO:0046718">
    <property type="term" value="P:symbiont entry into host cell"/>
    <property type="evidence" value="ECO:0007669"/>
    <property type="project" value="UniProtKB-KW"/>
</dbReference>
<evidence type="ECO:0000256" key="7">
    <source>
        <dbReference type="ARBA" id="ARBA00022520"/>
    </source>
</evidence>
<dbReference type="Pfam" id="PF00910">
    <property type="entry name" value="RNA_helicase"/>
    <property type="match status" value="1"/>
</dbReference>
<keyword evidence="11" id="KW-0645">Protease</keyword>
<evidence type="ECO:0000256" key="5">
    <source>
        <dbReference type="ARBA" id="ARBA00022484"/>
    </source>
</evidence>
<keyword evidence="17" id="KW-1161">Viral attachment to host cell</keyword>
<dbReference type="GO" id="GO:0039694">
    <property type="term" value="P:viral RNA genome replication"/>
    <property type="evidence" value="ECO:0007669"/>
    <property type="project" value="InterPro"/>
</dbReference>
<dbReference type="Pfam" id="PF00680">
    <property type="entry name" value="RdRP_1"/>
    <property type="match status" value="1"/>
</dbReference>
<dbReference type="InterPro" id="IPR007094">
    <property type="entry name" value="RNA-dir_pol_PSvirus"/>
</dbReference>
<keyword evidence="24" id="KW-1182">Viral ion channel</keyword>
<evidence type="ECO:0000256" key="13">
    <source>
        <dbReference type="ARBA" id="ARBA00022695"/>
    </source>
</evidence>
<dbReference type="Gene3D" id="3.30.70.270">
    <property type="match status" value="2"/>
</dbReference>
<dbReference type="GO" id="GO:0006508">
    <property type="term" value="P:proteolysis"/>
    <property type="evidence" value="ECO:0007669"/>
    <property type="project" value="UniProtKB-KW"/>
</dbReference>
<evidence type="ECO:0000256" key="25">
    <source>
        <dbReference type="ARBA" id="ARBA00023065"/>
    </source>
</evidence>
<keyword evidence="23" id="KW-0693">Viral RNA replication</keyword>
<dbReference type="InterPro" id="IPR043504">
    <property type="entry name" value="Peptidase_S1_PA_chymotrypsin"/>
</dbReference>
<dbReference type="GO" id="GO:0005524">
    <property type="term" value="F:ATP binding"/>
    <property type="evidence" value="ECO:0007669"/>
    <property type="project" value="UniProtKB-KW"/>
</dbReference>
<keyword evidence="16" id="KW-0378">Hydrolase</keyword>
<dbReference type="GO" id="GO:0034220">
    <property type="term" value="P:monoatomic ion transmembrane transport"/>
    <property type="evidence" value="ECO:0007669"/>
    <property type="project" value="UniProtKB-KW"/>
</dbReference>
<feature type="compositionally biased region" description="Basic and acidic residues" evidence="30">
    <location>
        <begin position="296"/>
        <end position="306"/>
    </location>
</feature>
<evidence type="ECO:0000259" key="32">
    <source>
        <dbReference type="PROSITE" id="PS51218"/>
    </source>
</evidence>
<keyword evidence="19" id="KW-0788">Thiol protease</keyword>
<keyword evidence="13" id="KW-0548">Nucleotidyltransferase</keyword>
<keyword evidence="4" id="KW-0813">Transport</keyword>
<keyword evidence="14" id="KW-1143">T=pseudo3 icosahedral capsid protein</keyword>
<dbReference type="Gene3D" id="1.20.960.20">
    <property type="match status" value="1"/>
</dbReference>
<keyword evidence="18" id="KW-0347">Helicase</keyword>
<evidence type="ECO:0000256" key="20">
    <source>
        <dbReference type="ARBA" id="ARBA00022840"/>
    </source>
</evidence>
<dbReference type="SUPFAM" id="SSF50494">
    <property type="entry name" value="Trypsin-like serine proteases"/>
    <property type="match status" value="1"/>
</dbReference>
<keyword evidence="12" id="KW-0808">Transferase</keyword>
<dbReference type="InterPro" id="IPR029053">
    <property type="entry name" value="Viral_coat"/>
</dbReference>
<dbReference type="PROSITE" id="PS51218">
    <property type="entry name" value="SF3_HELICASE_2"/>
    <property type="match status" value="1"/>
</dbReference>
<dbReference type="GO" id="GO:0019062">
    <property type="term" value="P:virion attachment to host cell"/>
    <property type="evidence" value="ECO:0007669"/>
    <property type="project" value="UniProtKB-KW"/>
</dbReference>
<dbReference type="GO" id="GO:0015267">
    <property type="term" value="F:channel activity"/>
    <property type="evidence" value="ECO:0007669"/>
    <property type="project" value="UniProtKB-KW"/>
</dbReference>
<keyword evidence="5" id="KW-0696">RNA-directed RNA polymerase</keyword>
<evidence type="ECO:0000256" key="12">
    <source>
        <dbReference type="ARBA" id="ARBA00022679"/>
    </source>
</evidence>
<keyword evidence="7" id="KW-0191">Covalent protein-RNA linkage</keyword>
<evidence type="ECO:0000256" key="11">
    <source>
        <dbReference type="ARBA" id="ARBA00022670"/>
    </source>
</evidence>
<dbReference type="PROSITE" id="PS51874">
    <property type="entry name" value="PCV_3C_PRO"/>
    <property type="match status" value="1"/>
</dbReference>
<feature type="domain" description="SF3 helicase" evidence="32">
    <location>
        <begin position="1425"/>
        <end position="1589"/>
    </location>
</feature>
<dbReference type="InterPro" id="IPR001205">
    <property type="entry name" value="RNA-dir_pol_C"/>
</dbReference>
<evidence type="ECO:0000256" key="29">
    <source>
        <dbReference type="ARBA" id="ARBA00023303"/>
    </source>
</evidence>
<dbReference type="InterPro" id="IPR044067">
    <property type="entry name" value="PCV_3C_PRO"/>
</dbReference>
<dbReference type="InterPro" id="IPR004004">
    <property type="entry name" value="Helic/Pol/Pept_Calicivir-typ"/>
</dbReference>
<dbReference type="GO" id="GO:0006351">
    <property type="term" value="P:DNA-templated transcription"/>
    <property type="evidence" value="ECO:0007669"/>
    <property type="project" value="InterPro"/>
</dbReference>
<dbReference type="GO" id="GO:0003723">
    <property type="term" value="F:RNA binding"/>
    <property type="evidence" value="ECO:0007669"/>
    <property type="project" value="InterPro"/>
</dbReference>
<organism evidence="34">
    <name type="scientific">Neopomacentrus bankieri picornavirus</name>
    <dbReference type="NCBI Taxonomy" id="2951498"/>
    <lineage>
        <taxon>Viruses</taxon>
        <taxon>Riboviria</taxon>
        <taxon>Orthornavirae</taxon>
        <taxon>Pisuviricota</taxon>
        <taxon>Pisoniviricetes</taxon>
        <taxon>Picornavirales</taxon>
        <taxon>Picornaviridae</taxon>
    </lineage>
</organism>
<dbReference type="GO" id="GO:0005198">
    <property type="term" value="F:structural molecule activity"/>
    <property type="evidence" value="ECO:0007669"/>
    <property type="project" value="InterPro"/>
</dbReference>
<evidence type="ECO:0000256" key="18">
    <source>
        <dbReference type="ARBA" id="ARBA00022806"/>
    </source>
</evidence>
<dbReference type="GO" id="GO:0004197">
    <property type="term" value="F:cysteine-type endopeptidase activity"/>
    <property type="evidence" value="ECO:0007669"/>
    <property type="project" value="InterPro"/>
</dbReference>
<keyword evidence="25" id="KW-0406">Ion transport</keyword>
<evidence type="ECO:0000256" key="3">
    <source>
        <dbReference type="ARBA" id="ARBA00020107"/>
    </source>
</evidence>
<evidence type="ECO:0000256" key="1">
    <source>
        <dbReference type="ARBA" id="ARBA00004295"/>
    </source>
</evidence>
<evidence type="ECO:0000256" key="28">
    <source>
        <dbReference type="ARBA" id="ARBA00023296"/>
    </source>
</evidence>
<keyword evidence="27" id="KW-1035">Host cytoplasm</keyword>
<dbReference type="InterPro" id="IPR027417">
    <property type="entry name" value="P-loop_NTPase"/>
</dbReference>
<protein>
    <recommendedName>
        <fullName evidence="3">Genome polyprotein</fullName>
    </recommendedName>
</protein>
<feature type="domain" description="Peptidase C3" evidence="33">
    <location>
        <begin position="1894"/>
        <end position="2071"/>
    </location>
</feature>
<dbReference type="InterPro" id="IPR043128">
    <property type="entry name" value="Rev_trsase/Diguanyl_cyclase"/>
</dbReference>
<feature type="region of interest" description="Disordered" evidence="30">
    <location>
        <begin position="1174"/>
        <end position="1195"/>
    </location>
</feature>
<reference evidence="34" key="1">
    <citation type="submission" date="2022-05" db="EMBL/GenBank/DDBJ databases">
        <authorList>
            <person name="Costa V.A."/>
            <person name="Bellwood D.R."/>
            <person name="Mifsud J.C.O."/>
            <person name="Geoghegan J.L."/>
            <person name="Holmes E.C."/>
            <person name="Harvey E."/>
        </authorList>
    </citation>
    <scope>NUCLEOTIDE SEQUENCE</scope>
    <source>
        <strain evidence="34">F72</strain>
    </source>
</reference>
<dbReference type="GO" id="GO:0039618">
    <property type="term" value="C:T=pseudo3 icosahedral viral capsid"/>
    <property type="evidence" value="ECO:0007669"/>
    <property type="project" value="UniProtKB-KW"/>
</dbReference>
<dbReference type="InterPro" id="IPR014759">
    <property type="entry name" value="Helicase_SF3_ssRNA_vir"/>
</dbReference>
<dbReference type="PRINTS" id="PR00918">
    <property type="entry name" value="CALICVIRUSNS"/>
</dbReference>
<proteinExistence type="predicted"/>
<evidence type="ECO:0000256" key="19">
    <source>
        <dbReference type="ARBA" id="ARBA00022807"/>
    </source>
</evidence>
<keyword evidence="22" id="KW-1043">Host membrane</keyword>
<evidence type="ECO:0000256" key="21">
    <source>
        <dbReference type="ARBA" id="ARBA00022844"/>
    </source>
</evidence>
<dbReference type="GO" id="GO:0044162">
    <property type="term" value="C:host cell cytoplasmic vesicle membrane"/>
    <property type="evidence" value="ECO:0007669"/>
    <property type="project" value="UniProtKB-SubCell"/>
</dbReference>
<dbReference type="InterPro" id="IPR043502">
    <property type="entry name" value="DNA/RNA_pol_sf"/>
</dbReference>
<dbReference type="SUPFAM" id="SSF56672">
    <property type="entry name" value="DNA/RNA polymerases"/>
    <property type="match status" value="1"/>
</dbReference>
<keyword evidence="8" id="KW-0597">Phosphoprotein</keyword>
<evidence type="ECO:0000256" key="9">
    <source>
        <dbReference type="ARBA" id="ARBA00022561"/>
    </source>
</evidence>
<feature type="compositionally biased region" description="Acidic residues" evidence="30">
    <location>
        <begin position="1184"/>
        <end position="1194"/>
    </location>
</feature>
<dbReference type="SUPFAM" id="SSF52540">
    <property type="entry name" value="P-loop containing nucleoside triphosphate hydrolases"/>
    <property type="match status" value="1"/>
</dbReference>
<evidence type="ECO:0000256" key="6">
    <source>
        <dbReference type="ARBA" id="ARBA00022488"/>
    </source>
</evidence>
<evidence type="ECO:0000256" key="22">
    <source>
        <dbReference type="ARBA" id="ARBA00022870"/>
    </source>
</evidence>
<dbReference type="InterPro" id="IPR000605">
    <property type="entry name" value="Helicase_SF3_ssDNA/RNA_vir"/>
</dbReference>
<dbReference type="SUPFAM" id="SSF88633">
    <property type="entry name" value="Positive stranded ssRNA viruses"/>
    <property type="match status" value="2"/>
</dbReference>
<evidence type="ECO:0000256" key="4">
    <source>
        <dbReference type="ARBA" id="ARBA00022448"/>
    </source>
</evidence>
<keyword evidence="10" id="KW-0945">Host-virus interaction</keyword>
<evidence type="ECO:0000256" key="23">
    <source>
        <dbReference type="ARBA" id="ARBA00022953"/>
    </source>
</evidence>
<evidence type="ECO:0000256" key="27">
    <source>
        <dbReference type="ARBA" id="ARBA00023200"/>
    </source>
</evidence>
<keyword evidence="9" id="KW-0167">Capsid protein</keyword>